<protein>
    <submittedName>
        <fullName evidence="1">Integrase</fullName>
    </submittedName>
</protein>
<dbReference type="Proteomes" id="UP001148184">
    <property type="component" value="Unassembled WGS sequence"/>
</dbReference>
<evidence type="ECO:0000313" key="1">
    <source>
        <dbReference type="EMBL" id="MDD1015527.1"/>
    </source>
</evidence>
<gene>
    <name evidence="1" type="ORF">M5G17_17795</name>
</gene>
<evidence type="ECO:0000313" key="2">
    <source>
        <dbReference type="Proteomes" id="UP001148184"/>
    </source>
</evidence>
<reference evidence="1 2" key="1">
    <citation type="submission" date="2022-05" db="EMBL/GenBank/DDBJ databases">
        <title>Novel Pseudomonas spp. Isolated from a Rainbow Trout Aquaculture Facility.</title>
        <authorList>
            <person name="Testerman T."/>
            <person name="Graf J."/>
        </authorList>
    </citation>
    <scope>NUCLEOTIDE SEQUENCE [LARGE SCALE GENOMIC DNA]</scope>
    <source>
        <strain evidence="1 2">ID1025</strain>
    </source>
</reference>
<keyword evidence="2" id="KW-1185">Reference proteome</keyword>
<dbReference type="InterPro" id="IPR011010">
    <property type="entry name" value="DNA_brk_join_enz"/>
</dbReference>
<dbReference type="SUPFAM" id="SSF56349">
    <property type="entry name" value="DNA breaking-rejoining enzymes"/>
    <property type="match status" value="1"/>
</dbReference>
<name>A0ABT5PBG8_9PSED</name>
<organism evidence="1 2">
    <name type="scientific">Pseudomonas rubra</name>
    <dbReference type="NCBI Taxonomy" id="2942627"/>
    <lineage>
        <taxon>Bacteria</taxon>
        <taxon>Pseudomonadati</taxon>
        <taxon>Pseudomonadota</taxon>
        <taxon>Gammaproteobacteria</taxon>
        <taxon>Pseudomonadales</taxon>
        <taxon>Pseudomonadaceae</taxon>
        <taxon>Pseudomonas</taxon>
    </lineage>
</organism>
<proteinExistence type="predicted"/>
<dbReference type="EMBL" id="JAMDGZ010000039">
    <property type="protein sequence ID" value="MDD1015527.1"/>
    <property type="molecule type" value="Genomic_DNA"/>
</dbReference>
<sequence>RWGSWIAYYLVAIGVHVPHDGKSLYSFRHTLETTLCNAKRDGKGLDQSIIDAITGHAPETIAGKHYDGGATIEQMLGALMLLPIPIAMKNITSYKINFEERFGSTLVKSILTHRKRHNRSFK</sequence>
<accession>A0ABT5PBG8</accession>
<comment type="caution">
    <text evidence="1">The sequence shown here is derived from an EMBL/GenBank/DDBJ whole genome shotgun (WGS) entry which is preliminary data.</text>
</comment>
<feature type="non-terminal residue" evidence="1">
    <location>
        <position position="1"/>
    </location>
</feature>